<protein>
    <submittedName>
        <fullName evidence="1">Uncharacterized protein</fullName>
    </submittedName>
</protein>
<organism evidence="1 3">
    <name type="scientific">Ralstonia pickettii</name>
    <name type="common">Burkholderia pickettii</name>
    <dbReference type="NCBI Taxonomy" id="329"/>
    <lineage>
        <taxon>Bacteria</taxon>
        <taxon>Pseudomonadati</taxon>
        <taxon>Pseudomonadota</taxon>
        <taxon>Betaproteobacteria</taxon>
        <taxon>Burkholderiales</taxon>
        <taxon>Burkholderiaceae</taxon>
        <taxon>Ralstonia</taxon>
    </lineage>
</organism>
<dbReference type="AlphaFoldDB" id="A0A2N4TKC0"/>
<evidence type="ECO:0000313" key="1">
    <source>
        <dbReference type="EMBL" id="PLC40150.1"/>
    </source>
</evidence>
<evidence type="ECO:0000313" key="3">
    <source>
        <dbReference type="Proteomes" id="UP000234456"/>
    </source>
</evidence>
<dbReference type="Proteomes" id="UP000234456">
    <property type="component" value="Unassembled WGS sequence"/>
</dbReference>
<dbReference type="EMBL" id="PKQE01000008">
    <property type="protein sequence ID" value="PLC40150.1"/>
    <property type="molecule type" value="Genomic_DNA"/>
</dbReference>
<proteinExistence type="predicted"/>
<accession>A0A2N4TKC0</accession>
<comment type="caution">
    <text evidence="1">The sequence shown here is derived from an EMBL/GenBank/DDBJ whole genome shotgun (WGS) entry which is preliminary data.</text>
</comment>
<gene>
    <name evidence="2" type="ORF">C0Q88_00145</name>
    <name evidence="1" type="ORF">C0Q88_24405</name>
</gene>
<dbReference type="EMBL" id="PKQE01000001">
    <property type="protein sequence ID" value="PLC43195.1"/>
    <property type="molecule type" value="Genomic_DNA"/>
</dbReference>
<evidence type="ECO:0000313" key="2">
    <source>
        <dbReference type="EMBL" id="PLC43195.1"/>
    </source>
</evidence>
<sequence length="112" mass="11883">MTKGLALGLPDPPAMTPKIAVRELLVEAGKPLTFSVNYSDHHGSMVDYCTTEGTISLKKGQIAELVYRQIKVPQGEGTATMCGLTAFALETSNGAVQRVPLIVARAPKCSSH</sequence>
<reference evidence="1 3" key="1">
    <citation type="submission" date="2017-12" db="EMBL/GenBank/DDBJ databases">
        <title>Draft genome sequence of Ralstonia pickettii 52.</title>
        <authorList>
            <person name="Zheng B."/>
        </authorList>
    </citation>
    <scope>NUCLEOTIDE SEQUENCE [LARGE SCALE GENOMIC DNA]</scope>
    <source>
        <strain evidence="1 3">52</strain>
    </source>
</reference>
<name>A0A2N4TKC0_RALPI</name>